<keyword evidence="3" id="KW-1185">Reference proteome</keyword>
<evidence type="ECO:0000313" key="2">
    <source>
        <dbReference type="EMBL" id="KPV75060.1"/>
    </source>
</evidence>
<feature type="compositionally biased region" description="Basic and acidic residues" evidence="1">
    <location>
        <begin position="188"/>
        <end position="199"/>
    </location>
</feature>
<evidence type="ECO:0000256" key="1">
    <source>
        <dbReference type="SAM" id="MobiDB-lite"/>
    </source>
</evidence>
<organism evidence="2 3">
    <name type="scientific">Rhodotorula graminis (strain WP1)</name>
    <dbReference type="NCBI Taxonomy" id="578459"/>
    <lineage>
        <taxon>Eukaryota</taxon>
        <taxon>Fungi</taxon>
        <taxon>Dikarya</taxon>
        <taxon>Basidiomycota</taxon>
        <taxon>Pucciniomycotina</taxon>
        <taxon>Microbotryomycetes</taxon>
        <taxon>Sporidiobolales</taxon>
        <taxon>Sporidiobolaceae</taxon>
        <taxon>Rhodotorula</taxon>
    </lineage>
</organism>
<feature type="compositionally biased region" description="Low complexity" evidence="1">
    <location>
        <begin position="116"/>
        <end position="150"/>
    </location>
</feature>
<sequence length="235" mass="25006">MGHRRAASPPRARHRTQAEVDAAVCRLMLPVLPYMGPGTSTLEDAAEANAAALVDALPAEPVAPPPSSSSTRRRLDEPSAASWTLTSSTLDTPTDPPPAYDDLYGRPAPPPRRRSLSFFPSTHPLSPSSSSPASTPFSSTSTSPTDSEFSWTRRPSAQLERLDSGYGSLASTRSRERRGSCASVPEGGSHDEGGIAGERKKLGVLKKVGRALSRELQRPWSHVNENALGHASLFG</sequence>
<accession>A0A194S3H7</accession>
<dbReference type="AlphaFoldDB" id="A0A194S3H7"/>
<evidence type="ECO:0000313" key="3">
    <source>
        <dbReference type="Proteomes" id="UP000053890"/>
    </source>
</evidence>
<gene>
    <name evidence="2" type="ORF">RHOBADRAFT_49811</name>
</gene>
<dbReference type="GeneID" id="28975720"/>
<protein>
    <submittedName>
        <fullName evidence="2">Uncharacterized protein</fullName>
    </submittedName>
</protein>
<dbReference type="Proteomes" id="UP000053890">
    <property type="component" value="Unassembled WGS sequence"/>
</dbReference>
<feature type="region of interest" description="Disordered" evidence="1">
    <location>
        <begin position="57"/>
        <end position="199"/>
    </location>
</feature>
<reference evidence="2 3" key="1">
    <citation type="journal article" date="2015" name="Front. Microbiol.">
        <title>Genome sequence of the plant growth promoting endophytic yeast Rhodotorula graminis WP1.</title>
        <authorList>
            <person name="Firrincieli A."/>
            <person name="Otillar R."/>
            <person name="Salamov A."/>
            <person name="Schmutz J."/>
            <person name="Khan Z."/>
            <person name="Redman R.S."/>
            <person name="Fleck N.D."/>
            <person name="Lindquist E."/>
            <person name="Grigoriev I.V."/>
            <person name="Doty S.L."/>
        </authorList>
    </citation>
    <scope>NUCLEOTIDE SEQUENCE [LARGE SCALE GENOMIC DNA]</scope>
    <source>
        <strain evidence="2 3">WP1</strain>
    </source>
</reference>
<feature type="compositionally biased region" description="Low complexity" evidence="1">
    <location>
        <begin position="78"/>
        <end position="93"/>
    </location>
</feature>
<dbReference type="RefSeq" id="XP_018271109.1">
    <property type="nucleotide sequence ID" value="XM_018415272.1"/>
</dbReference>
<proteinExistence type="predicted"/>
<dbReference type="EMBL" id="KQ474079">
    <property type="protein sequence ID" value="KPV75060.1"/>
    <property type="molecule type" value="Genomic_DNA"/>
</dbReference>
<name>A0A194S3H7_RHOGW</name>